<organism evidence="2 3">
    <name type="scientific">Thiocapsa imhoffii</name>
    <dbReference type="NCBI Taxonomy" id="382777"/>
    <lineage>
        <taxon>Bacteria</taxon>
        <taxon>Pseudomonadati</taxon>
        <taxon>Pseudomonadota</taxon>
        <taxon>Gammaproteobacteria</taxon>
        <taxon>Chromatiales</taxon>
        <taxon>Chromatiaceae</taxon>
        <taxon>Thiocapsa</taxon>
    </lineage>
</organism>
<feature type="compositionally biased region" description="Basic and acidic residues" evidence="1">
    <location>
        <begin position="9"/>
        <end position="20"/>
    </location>
</feature>
<accession>A0A9X0WGH0</accession>
<comment type="caution">
    <text evidence="2">The sequence shown here is derived from an EMBL/GenBank/DDBJ whole genome shotgun (WGS) entry which is preliminary data.</text>
</comment>
<dbReference type="AlphaFoldDB" id="A0A9X0WGH0"/>
<keyword evidence="2" id="KW-0547">Nucleotide-binding</keyword>
<dbReference type="GO" id="GO:0004386">
    <property type="term" value="F:helicase activity"/>
    <property type="evidence" value="ECO:0007669"/>
    <property type="project" value="UniProtKB-KW"/>
</dbReference>
<keyword evidence="2" id="KW-0347">Helicase</keyword>
<gene>
    <name evidence="2" type="ORF">CKO25_05695</name>
</gene>
<dbReference type="EMBL" id="NRSD01000004">
    <property type="protein sequence ID" value="MBK1644153.1"/>
    <property type="molecule type" value="Genomic_DNA"/>
</dbReference>
<protein>
    <submittedName>
        <fullName evidence="2">ATP dependent RNA helicase</fullName>
    </submittedName>
</protein>
<feature type="region of interest" description="Disordered" evidence="1">
    <location>
        <begin position="1"/>
        <end position="20"/>
    </location>
</feature>
<reference evidence="2 3" key="1">
    <citation type="journal article" date="2020" name="Microorganisms">
        <title>Osmotic Adaptation and Compatible Solute Biosynthesis of Phototrophic Bacteria as Revealed from Genome Analyses.</title>
        <authorList>
            <person name="Imhoff J.F."/>
            <person name="Rahn T."/>
            <person name="Kunzel S."/>
            <person name="Keller A."/>
            <person name="Neulinger S.C."/>
        </authorList>
    </citation>
    <scope>NUCLEOTIDE SEQUENCE [LARGE SCALE GENOMIC DNA]</scope>
    <source>
        <strain evidence="2 3">DSM 21303</strain>
    </source>
</reference>
<evidence type="ECO:0000313" key="3">
    <source>
        <dbReference type="Proteomes" id="UP001138802"/>
    </source>
</evidence>
<evidence type="ECO:0000256" key="1">
    <source>
        <dbReference type="SAM" id="MobiDB-lite"/>
    </source>
</evidence>
<name>A0A9X0WGH0_9GAMM</name>
<proteinExistence type="predicted"/>
<keyword evidence="3" id="KW-1185">Reference proteome</keyword>
<dbReference type="Proteomes" id="UP001138802">
    <property type="component" value="Unassembled WGS sequence"/>
</dbReference>
<keyword evidence="2" id="KW-0378">Hydrolase</keyword>
<evidence type="ECO:0000313" key="2">
    <source>
        <dbReference type="EMBL" id="MBK1644153.1"/>
    </source>
</evidence>
<keyword evidence="2" id="KW-0067">ATP-binding</keyword>
<sequence length="91" mass="10835">MPMTTDISSPEHETLQRLRPEDLEHHVGQLIRRYVTHRSTELAERVVLSIEALYQHPELAPDAERFCAYRRLARHWRWLAHRARNAPVMQS</sequence>